<organism evidence="2 3">
    <name type="scientific">Novosphingobium beihaiensis</name>
    <dbReference type="NCBI Taxonomy" id="2930389"/>
    <lineage>
        <taxon>Bacteria</taxon>
        <taxon>Pseudomonadati</taxon>
        <taxon>Pseudomonadota</taxon>
        <taxon>Alphaproteobacteria</taxon>
        <taxon>Sphingomonadales</taxon>
        <taxon>Sphingomonadaceae</taxon>
        <taxon>Novosphingobium</taxon>
    </lineage>
</organism>
<dbReference type="GO" id="GO:0051213">
    <property type="term" value="F:dioxygenase activity"/>
    <property type="evidence" value="ECO:0007669"/>
    <property type="project" value="UniProtKB-KW"/>
</dbReference>
<dbReference type="Proteomes" id="UP001202281">
    <property type="component" value="Unassembled WGS sequence"/>
</dbReference>
<accession>A0ABT0BLC8</accession>
<evidence type="ECO:0000313" key="3">
    <source>
        <dbReference type="Proteomes" id="UP001202281"/>
    </source>
</evidence>
<dbReference type="CDD" id="cd07321">
    <property type="entry name" value="Extradiol_Dioxygenase_3A_like"/>
    <property type="match status" value="1"/>
</dbReference>
<keyword evidence="2" id="KW-0560">Oxidoreductase</keyword>
<dbReference type="InterPro" id="IPR036622">
    <property type="entry name" value="LigA_sf"/>
</dbReference>
<evidence type="ECO:0000313" key="2">
    <source>
        <dbReference type="EMBL" id="MCJ2185855.1"/>
    </source>
</evidence>
<dbReference type="Pfam" id="PF07746">
    <property type="entry name" value="LigA"/>
    <property type="match status" value="1"/>
</dbReference>
<dbReference type="EMBL" id="JALHLG010000003">
    <property type="protein sequence ID" value="MCJ2185855.1"/>
    <property type="molecule type" value="Genomic_DNA"/>
</dbReference>
<dbReference type="Gene3D" id="1.10.700.10">
    <property type="entry name" value="Dioxygenase LigAB, LigA subunit"/>
    <property type="match status" value="1"/>
</dbReference>
<comment type="caution">
    <text evidence="2">The sequence shown here is derived from an EMBL/GenBank/DDBJ whole genome shotgun (WGS) entry which is preliminary data.</text>
</comment>
<feature type="domain" description="Extradiol ring-cleavage dioxygenase LigAB LigA subunit" evidence="1">
    <location>
        <begin position="7"/>
        <end position="82"/>
    </location>
</feature>
<name>A0ABT0BLC8_9SPHN</name>
<dbReference type="RefSeq" id="WP_243917904.1">
    <property type="nucleotide sequence ID" value="NZ_JALHLG010000003.1"/>
</dbReference>
<dbReference type="InterPro" id="IPR011986">
    <property type="entry name" value="Xdiol_dOase_LigA"/>
</dbReference>
<proteinExistence type="predicted"/>
<keyword evidence="2" id="KW-0223">Dioxygenase</keyword>
<dbReference type="SUPFAM" id="SSF48076">
    <property type="entry name" value="LigA subunit of an aromatic-ring-opening dioxygenase LigAB"/>
    <property type="match status" value="1"/>
</dbReference>
<gene>
    <name evidence="2" type="ORF">MTR66_03385</name>
</gene>
<keyword evidence="3" id="KW-1185">Reference proteome</keyword>
<reference evidence="2 3" key="1">
    <citation type="submission" date="2022-04" db="EMBL/GenBank/DDBJ databases">
        <title>Identification of a novel bacterium isolated from mangrove sediments.</title>
        <authorList>
            <person name="Pan X."/>
        </authorList>
    </citation>
    <scope>NUCLEOTIDE SEQUENCE [LARGE SCALE GENOMIC DNA]</scope>
    <source>
        <strain evidence="2 3">B2638</strain>
    </source>
</reference>
<sequence length="108" mass="11896">MSLYQLSKLLYVLNRDDAAKALFKSEPEKLTEGFQLTDEERKAVLDHDVGLLYVLGVNGQILMHFAALCGIAWPDYLQAMRDGVTKYGPVRAGLYAMTTGADEKVAGV</sequence>
<evidence type="ECO:0000259" key="1">
    <source>
        <dbReference type="Pfam" id="PF07746"/>
    </source>
</evidence>
<protein>
    <submittedName>
        <fullName evidence="2">Aromatic ring-opening dioxygenase subunit LigA</fullName>
    </submittedName>
</protein>